<evidence type="ECO:0000256" key="1">
    <source>
        <dbReference type="SAM" id="Phobius"/>
    </source>
</evidence>
<proteinExistence type="predicted"/>
<reference evidence="3" key="1">
    <citation type="journal article" date="2019" name="Int. J. Syst. Evol. Microbiol.">
        <title>The Global Catalogue of Microorganisms (GCM) 10K type strain sequencing project: providing services to taxonomists for standard genome sequencing and annotation.</title>
        <authorList>
            <consortium name="The Broad Institute Genomics Platform"/>
            <consortium name="The Broad Institute Genome Sequencing Center for Infectious Disease"/>
            <person name="Wu L."/>
            <person name="Ma J."/>
        </authorList>
    </citation>
    <scope>NUCLEOTIDE SEQUENCE [LARGE SCALE GENOMIC DNA]</scope>
    <source>
        <strain evidence="3">CGMCC 1.10832</strain>
    </source>
</reference>
<feature type="transmembrane region" description="Helical" evidence="1">
    <location>
        <begin position="67"/>
        <end position="84"/>
    </location>
</feature>
<sequence>MSDLQEMWNDIPEVSLSEKEIENPMNGKSVSELDRFKHVLKWEVYISGFMLVILWITHLLSPEMIKLVGTITIIGWVLNLFTLWKLNQIEPLQGVRQFLTKCIRALRYFVIAYFITIQMVGGMVTVLMKSWKAPGMEWMEWLSSADGLWLLLLLAIINVVLIAYMWMFYIRRIRALKRLLDEVEEY</sequence>
<keyword evidence="3" id="KW-1185">Reference proteome</keyword>
<accession>A0ABQ1LMP3</accession>
<feature type="transmembrane region" description="Helical" evidence="1">
    <location>
        <begin position="42"/>
        <end position="61"/>
    </location>
</feature>
<keyword evidence="1" id="KW-0812">Transmembrane</keyword>
<protein>
    <submittedName>
        <fullName evidence="2">Uncharacterized protein</fullName>
    </submittedName>
</protein>
<evidence type="ECO:0000313" key="2">
    <source>
        <dbReference type="EMBL" id="GGC24435.1"/>
    </source>
</evidence>
<dbReference type="EMBL" id="BMEC01000002">
    <property type="protein sequence ID" value="GGC24435.1"/>
    <property type="molecule type" value="Genomic_DNA"/>
</dbReference>
<name>A0ABQ1LMP3_9BACT</name>
<evidence type="ECO:0000313" key="3">
    <source>
        <dbReference type="Proteomes" id="UP000636010"/>
    </source>
</evidence>
<dbReference type="Proteomes" id="UP000636010">
    <property type="component" value="Unassembled WGS sequence"/>
</dbReference>
<organism evidence="2 3">
    <name type="scientific">Marivirga lumbricoides</name>
    <dbReference type="NCBI Taxonomy" id="1046115"/>
    <lineage>
        <taxon>Bacteria</taxon>
        <taxon>Pseudomonadati</taxon>
        <taxon>Bacteroidota</taxon>
        <taxon>Cytophagia</taxon>
        <taxon>Cytophagales</taxon>
        <taxon>Marivirgaceae</taxon>
        <taxon>Marivirga</taxon>
    </lineage>
</organism>
<keyword evidence="1" id="KW-1133">Transmembrane helix</keyword>
<feature type="transmembrane region" description="Helical" evidence="1">
    <location>
        <begin position="148"/>
        <end position="170"/>
    </location>
</feature>
<dbReference type="RefSeq" id="WP_188460438.1">
    <property type="nucleotide sequence ID" value="NZ_BAABHU010000002.1"/>
</dbReference>
<gene>
    <name evidence="2" type="ORF">GCM10011506_07130</name>
</gene>
<comment type="caution">
    <text evidence="2">The sequence shown here is derived from an EMBL/GenBank/DDBJ whole genome shotgun (WGS) entry which is preliminary data.</text>
</comment>
<keyword evidence="1" id="KW-0472">Membrane</keyword>
<feature type="transmembrane region" description="Helical" evidence="1">
    <location>
        <begin position="105"/>
        <end position="128"/>
    </location>
</feature>